<dbReference type="EMBL" id="DF973932">
    <property type="protein sequence ID" value="GAU42686.1"/>
    <property type="molecule type" value="Genomic_DNA"/>
</dbReference>
<proteinExistence type="predicted"/>
<dbReference type="Proteomes" id="UP000242715">
    <property type="component" value="Unassembled WGS sequence"/>
</dbReference>
<organism evidence="1 2">
    <name type="scientific">Trifolium subterraneum</name>
    <name type="common">Subterranean clover</name>
    <dbReference type="NCBI Taxonomy" id="3900"/>
    <lineage>
        <taxon>Eukaryota</taxon>
        <taxon>Viridiplantae</taxon>
        <taxon>Streptophyta</taxon>
        <taxon>Embryophyta</taxon>
        <taxon>Tracheophyta</taxon>
        <taxon>Spermatophyta</taxon>
        <taxon>Magnoliopsida</taxon>
        <taxon>eudicotyledons</taxon>
        <taxon>Gunneridae</taxon>
        <taxon>Pentapetalae</taxon>
        <taxon>rosids</taxon>
        <taxon>fabids</taxon>
        <taxon>Fabales</taxon>
        <taxon>Fabaceae</taxon>
        <taxon>Papilionoideae</taxon>
        <taxon>50 kb inversion clade</taxon>
        <taxon>NPAAA clade</taxon>
        <taxon>Hologalegina</taxon>
        <taxon>IRL clade</taxon>
        <taxon>Trifolieae</taxon>
        <taxon>Trifolium</taxon>
    </lineage>
</organism>
<name>A0A2Z6NFP6_TRISU</name>
<sequence>MVGDLVRVLWIAVCFAFGWLSFSSHQLFGSINVFFNGWFSSASVPSFSPFQKNGNPQVH</sequence>
<reference evidence="2" key="1">
    <citation type="journal article" date="2017" name="Front. Plant Sci.">
        <title>Climate Clever Clovers: New Paradigm to Reduce the Environmental Footprint of Ruminants by Breeding Low Methanogenic Forages Utilizing Haplotype Variation.</title>
        <authorList>
            <person name="Kaur P."/>
            <person name="Appels R."/>
            <person name="Bayer P.E."/>
            <person name="Keeble-Gagnere G."/>
            <person name="Wang J."/>
            <person name="Hirakawa H."/>
            <person name="Shirasawa K."/>
            <person name="Vercoe P."/>
            <person name="Stefanova K."/>
            <person name="Durmic Z."/>
            <person name="Nichols P."/>
            <person name="Revell C."/>
            <person name="Isobe S.N."/>
            <person name="Edwards D."/>
            <person name="Erskine W."/>
        </authorList>
    </citation>
    <scope>NUCLEOTIDE SEQUENCE [LARGE SCALE GENOMIC DNA]</scope>
    <source>
        <strain evidence="2">cv. Daliak</strain>
    </source>
</reference>
<protein>
    <submittedName>
        <fullName evidence="1">Uncharacterized protein</fullName>
    </submittedName>
</protein>
<evidence type="ECO:0000313" key="1">
    <source>
        <dbReference type="EMBL" id="GAU42686.1"/>
    </source>
</evidence>
<evidence type="ECO:0000313" key="2">
    <source>
        <dbReference type="Proteomes" id="UP000242715"/>
    </source>
</evidence>
<accession>A0A2Z6NFP6</accession>
<keyword evidence="2" id="KW-1185">Reference proteome</keyword>
<gene>
    <name evidence="1" type="ORF">TSUD_131140</name>
</gene>
<dbReference type="AlphaFoldDB" id="A0A2Z6NFP6"/>